<evidence type="ECO:0000313" key="2">
    <source>
        <dbReference type="Proteomes" id="UP000295302"/>
    </source>
</evidence>
<name>A0A4V2YNJ0_9ACTN</name>
<dbReference type="Pfam" id="PF19474">
    <property type="entry name" value="DUF6011"/>
    <property type="match status" value="1"/>
</dbReference>
<proteinExistence type="predicted"/>
<dbReference type="AlphaFoldDB" id="A0A4V2YNJ0"/>
<sequence>MDEPLLLDLGEPSTRDHVSRCAACKHRLRTDASRALGLGPDCASKLGITPRRPVRITGVEKWRDCEGQIDLLEEET</sequence>
<dbReference type="EMBL" id="SMKQ01000008">
    <property type="protein sequence ID" value="TDD54567.1"/>
    <property type="molecule type" value="Genomic_DNA"/>
</dbReference>
<keyword evidence="2" id="KW-1185">Reference proteome</keyword>
<dbReference type="RefSeq" id="WP_132609167.1">
    <property type="nucleotide sequence ID" value="NZ_SMKQ01000008.1"/>
</dbReference>
<organism evidence="1 2">
    <name type="scientific">Nonomuraea terrae</name>
    <dbReference type="NCBI Taxonomy" id="2530383"/>
    <lineage>
        <taxon>Bacteria</taxon>
        <taxon>Bacillati</taxon>
        <taxon>Actinomycetota</taxon>
        <taxon>Actinomycetes</taxon>
        <taxon>Streptosporangiales</taxon>
        <taxon>Streptosporangiaceae</taxon>
        <taxon>Nonomuraea</taxon>
    </lineage>
</organism>
<gene>
    <name evidence="1" type="ORF">E1286_05085</name>
</gene>
<protein>
    <submittedName>
        <fullName evidence="1">Uncharacterized protein</fullName>
    </submittedName>
</protein>
<evidence type="ECO:0000313" key="1">
    <source>
        <dbReference type="EMBL" id="TDD54567.1"/>
    </source>
</evidence>
<comment type="caution">
    <text evidence="1">The sequence shown here is derived from an EMBL/GenBank/DDBJ whole genome shotgun (WGS) entry which is preliminary data.</text>
</comment>
<dbReference type="Proteomes" id="UP000295302">
    <property type="component" value="Unassembled WGS sequence"/>
</dbReference>
<reference evidence="1 2" key="1">
    <citation type="submission" date="2019-03" db="EMBL/GenBank/DDBJ databases">
        <title>Draft genome sequences of novel Actinobacteria.</title>
        <authorList>
            <person name="Sahin N."/>
            <person name="Ay H."/>
            <person name="Saygin H."/>
        </authorList>
    </citation>
    <scope>NUCLEOTIDE SEQUENCE [LARGE SCALE GENOMIC DNA]</scope>
    <source>
        <strain evidence="1 2">CH32</strain>
    </source>
</reference>
<accession>A0A4V2YNJ0</accession>
<dbReference type="InterPro" id="IPR046053">
    <property type="entry name" value="DUF6011"/>
</dbReference>
<dbReference type="OrthoDB" id="3539461at2"/>